<dbReference type="RefSeq" id="XP_059605558.1">
    <property type="nucleotide sequence ID" value="XM_059744221.1"/>
</dbReference>
<dbReference type="GeneID" id="84592985"/>
<dbReference type="AlphaFoldDB" id="A0AAJ8BXL7"/>
<sequence length="284" mass="30922">MTDSRDSTYNKSTWEVKFAARAAGSSRLKISMVYQLAMANLAQRKAAEKRIVEPPISKGFTKYISQEPVLGTASGGSQWELSCGYQCYQFSSVQKRVGEIPGPAGIQIGLSTTVTGRLKGWITSSGESSAHWAHRDPAHAMITGGGHIPIICWYVSFRGLGQGTGQGRGKEGPHSSLGDTESWLQGRPANCAWALDLLFAPWAQLSGRSFQPMVSPHASAFRGPSFEWFHWLLLCNGPENLIFTLKLGNEPKHSELEKNLLDISAIRRGKAFLKGSGFLGLAQP</sequence>
<dbReference type="KEGG" id="ang:An14g04250"/>
<accession>A0AAJ8BXL7</accession>
<reference evidence="1" key="1">
    <citation type="submission" date="2025-02" db="EMBL/GenBank/DDBJ databases">
        <authorList>
            <consortium name="NCBI Genome Project"/>
        </authorList>
    </citation>
    <scope>NUCLEOTIDE SEQUENCE</scope>
</reference>
<name>A0AAJ8BXL7_ASPNG</name>
<gene>
    <name evidence="1" type="ORF">An14g04250</name>
</gene>
<protein>
    <submittedName>
        <fullName evidence="1">Uncharacterized protein</fullName>
    </submittedName>
</protein>
<dbReference type="VEuPathDB" id="FungiDB:An14g04250"/>
<reference evidence="1" key="2">
    <citation type="submission" date="2025-08" db="UniProtKB">
        <authorList>
            <consortium name="RefSeq"/>
        </authorList>
    </citation>
    <scope>IDENTIFICATION</scope>
</reference>
<organism evidence="1">
    <name type="scientific">Aspergillus niger</name>
    <dbReference type="NCBI Taxonomy" id="5061"/>
    <lineage>
        <taxon>Eukaryota</taxon>
        <taxon>Fungi</taxon>
        <taxon>Dikarya</taxon>
        <taxon>Ascomycota</taxon>
        <taxon>Pezizomycotina</taxon>
        <taxon>Eurotiomycetes</taxon>
        <taxon>Eurotiomycetidae</taxon>
        <taxon>Eurotiales</taxon>
        <taxon>Aspergillaceae</taxon>
        <taxon>Aspergillus</taxon>
        <taxon>Aspergillus subgen. Circumdati</taxon>
    </lineage>
</organism>
<proteinExistence type="predicted"/>
<evidence type="ECO:0000313" key="1">
    <source>
        <dbReference type="RefSeq" id="XP_059605558.1"/>
    </source>
</evidence>